<comment type="catalytic activity">
    <reaction evidence="20">
        <text>(5Z,8Z,11Z,14Z)-eicosatetraenoate + reduced [NADPH--hemoprotein reductase] + O2 = 20-hydroxy-(5Z,8Z,11Z,14Z)-eicosatetraenoate + oxidized [NADPH--hemoprotein reductase] + H2O + H(+)</text>
        <dbReference type="Rhea" id="RHEA:39755"/>
        <dbReference type="Rhea" id="RHEA-COMP:11964"/>
        <dbReference type="Rhea" id="RHEA-COMP:11965"/>
        <dbReference type="ChEBI" id="CHEBI:15377"/>
        <dbReference type="ChEBI" id="CHEBI:15378"/>
        <dbReference type="ChEBI" id="CHEBI:15379"/>
        <dbReference type="ChEBI" id="CHEBI:32395"/>
        <dbReference type="ChEBI" id="CHEBI:57618"/>
        <dbReference type="ChEBI" id="CHEBI:58210"/>
        <dbReference type="ChEBI" id="CHEBI:76624"/>
    </reaction>
    <physiologicalReaction direction="left-to-right" evidence="20">
        <dbReference type="Rhea" id="RHEA:39756"/>
    </physiologicalReaction>
</comment>
<dbReference type="GO" id="GO:0005789">
    <property type="term" value="C:endoplasmic reticulum membrane"/>
    <property type="evidence" value="ECO:0007669"/>
    <property type="project" value="UniProtKB-SubCell"/>
</dbReference>
<dbReference type="GO" id="GO:0006082">
    <property type="term" value="P:organic acid metabolic process"/>
    <property type="evidence" value="ECO:0007669"/>
    <property type="project" value="TreeGrafter"/>
</dbReference>
<dbReference type="Gene3D" id="1.10.630.10">
    <property type="entry name" value="Cytochrome P450"/>
    <property type="match status" value="1"/>
</dbReference>
<evidence type="ECO:0000256" key="7">
    <source>
        <dbReference type="ARBA" id="ARBA00022692"/>
    </source>
</evidence>
<dbReference type="EC" id="1.14.14.80" evidence="24"/>
<evidence type="ECO:0000256" key="16">
    <source>
        <dbReference type="ARBA" id="ARBA00023098"/>
    </source>
</evidence>
<evidence type="ECO:0000256" key="27">
    <source>
        <dbReference type="PIRSR" id="PIRSR602401-1"/>
    </source>
</evidence>
<protein>
    <recommendedName>
        <fullName evidence="25">Cytochrome P450 2U1</fullName>
        <ecNumber evidence="24">1.14.14.80</ecNumber>
    </recommendedName>
    <alternativeName>
        <fullName evidence="26">Long-chain fatty acid omega-monooxygenase</fullName>
    </alternativeName>
</protein>
<keyword evidence="11" id="KW-0492">Microsome</keyword>
<dbReference type="RefSeq" id="XP_019646726.1">
    <property type="nucleotide sequence ID" value="XM_019791167.1"/>
</dbReference>
<evidence type="ECO:0000256" key="5">
    <source>
        <dbReference type="ARBA" id="ARBA00010617"/>
    </source>
</evidence>
<dbReference type="PRINTS" id="PR00385">
    <property type="entry name" value="P450"/>
</dbReference>
<comment type="function">
    <text evidence="23">A cytochrome P450 monooxygenase involved in the metabolism of arachidonic acid and its conjugates. Mechanistically, uses molecular oxygen inserting one oxygen atom into a substrate, and reducing the second into a water molecule, with two electrons provided by NADPH via cytochrome P450 reductase (CPR; NADPH-ferrihemoprotein reductase). Acts as an omega and omega-1 hydroxylase for arachidonic acid and possibly for other long chain fatty acids. May modulate the arachidonic acid signaling pathway and play a role in other fatty acid signaling processes. May down-regulate the biological activities of N-arachidonoyl-serotonin, an endocannabinoid that has anti-nociceptive effects through inhibition of fatty acid amide hydrolase FAAH, TRPV1 receptor and T-type calcium channels. Catalyzes C-2 oxidation of the indole ring of N-arachidonoyl-serotonin forming a less active product 2-oxo-N-arachidonoyl-serotonin.</text>
</comment>
<dbReference type="KEGG" id="bbel:109487178"/>
<evidence type="ECO:0000256" key="24">
    <source>
        <dbReference type="ARBA" id="ARBA00066560"/>
    </source>
</evidence>
<dbReference type="GeneID" id="109487178"/>
<comment type="catalytic activity">
    <reaction evidence="21">
        <text>N-[(5Z,8Z,11Z,14Z)-eicosatetraenoyl]-serotonin + reduced [NADPH--hemoprotein reductase] + O2 = 2-oxo-N-[(5Z,8Z,11Z,14Z)-eicosatetraenoyl]-serotonin + oxidized [NADPH--hemoprotein reductase] + H2O + H(+)</text>
        <dbReference type="Rhea" id="RHEA:50296"/>
        <dbReference type="Rhea" id="RHEA-COMP:11964"/>
        <dbReference type="Rhea" id="RHEA-COMP:11965"/>
        <dbReference type="ChEBI" id="CHEBI:15377"/>
        <dbReference type="ChEBI" id="CHEBI:15378"/>
        <dbReference type="ChEBI" id="CHEBI:15379"/>
        <dbReference type="ChEBI" id="CHEBI:57618"/>
        <dbReference type="ChEBI" id="CHEBI:58210"/>
        <dbReference type="ChEBI" id="CHEBI:132255"/>
        <dbReference type="ChEBI" id="CHEBI:132256"/>
    </reaction>
    <physiologicalReaction direction="left-to-right" evidence="21">
        <dbReference type="Rhea" id="RHEA:50297"/>
    </physiologicalReaction>
</comment>
<feature type="binding site" description="axial binding residue" evidence="27">
    <location>
        <position position="442"/>
    </location>
    <ligand>
        <name>heme</name>
        <dbReference type="ChEBI" id="CHEBI:30413"/>
    </ligand>
    <ligandPart>
        <name>Fe</name>
        <dbReference type="ChEBI" id="CHEBI:18248"/>
    </ligandPart>
</feature>
<name>A0A6P5AXH4_BRABE</name>
<proteinExistence type="inferred from homology"/>
<keyword evidence="8 27" id="KW-0479">Metal-binding</keyword>
<evidence type="ECO:0000256" key="19">
    <source>
        <dbReference type="ARBA" id="ARBA00049206"/>
    </source>
</evidence>
<keyword evidence="12" id="KW-1133">Transmembrane helix</keyword>
<dbReference type="Proteomes" id="UP000515135">
    <property type="component" value="Unplaced"/>
</dbReference>
<dbReference type="PANTHER" id="PTHR24300:SF403">
    <property type="entry name" value="CYTOCHROME P450 306A1"/>
    <property type="match status" value="1"/>
</dbReference>
<comment type="catalytic activity">
    <reaction evidence="22">
        <text>an omega-methyl-long-chain fatty acid + reduced [NADPH--hemoprotein reductase] + O2 = an omega-hydroxy-long-chain fatty acid + oxidized [NADPH--hemoprotein reductase] + H2O + H(+)</text>
        <dbReference type="Rhea" id="RHEA:56748"/>
        <dbReference type="Rhea" id="RHEA-COMP:11964"/>
        <dbReference type="Rhea" id="RHEA-COMP:11965"/>
        <dbReference type="ChEBI" id="CHEBI:15377"/>
        <dbReference type="ChEBI" id="CHEBI:15378"/>
        <dbReference type="ChEBI" id="CHEBI:15379"/>
        <dbReference type="ChEBI" id="CHEBI:57618"/>
        <dbReference type="ChEBI" id="CHEBI:58210"/>
        <dbReference type="ChEBI" id="CHEBI:140991"/>
        <dbReference type="ChEBI" id="CHEBI:140992"/>
        <dbReference type="EC" id="1.14.14.80"/>
    </reaction>
    <physiologicalReaction direction="left-to-right" evidence="22">
        <dbReference type="Rhea" id="RHEA:56749"/>
    </physiologicalReaction>
</comment>
<evidence type="ECO:0000256" key="21">
    <source>
        <dbReference type="ARBA" id="ARBA00052159"/>
    </source>
</evidence>
<evidence type="ECO:0000256" key="8">
    <source>
        <dbReference type="ARBA" id="ARBA00022723"/>
    </source>
</evidence>
<evidence type="ECO:0000256" key="25">
    <source>
        <dbReference type="ARBA" id="ARBA00067282"/>
    </source>
</evidence>
<keyword evidence="6 27" id="KW-0349">Heme</keyword>
<evidence type="ECO:0000256" key="9">
    <source>
        <dbReference type="ARBA" id="ARBA00022792"/>
    </source>
</evidence>
<comment type="catalytic activity">
    <reaction evidence="19">
        <text>(5Z,8Z,11Z,14Z)-eicosatetraenoate + reduced [NADPH--hemoprotein reductase] + O2 = 19-hydroxy-(5Z,8Z,11Z,14Z)-eicosatetraenoate + oxidized [NADPH--hemoprotein reductase] + H2O + H(+)</text>
        <dbReference type="Rhea" id="RHEA:39759"/>
        <dbReference type="Rhea" id="RHEA-COMP:11964"/>
        <dbReference type="Rhea" id="RHEA-COMP:11965"/>
        <dbReference type="ChEBI" id="CHEBI:15377"/>
        <dbReference type="ChEBI" id="CHEBI:15378"/>
        <dbReference type="ChEBI" id="CHEBI:15379"/>
        <dbReference type="ChEBI" id="CHEBI:32395"/>
        <dbReference type="ChEBI" id="CHEBI:57618"/>
        <dbReference type="ChEBI" id="CHEBI:58210"/>
        <dbReference type="ChEBI" id="CHEBI:76627"/>
    </reaction>
    <physiologicalReaction direction="left-to-right" evidence="19">
        <dbReference type="Rhea" id="RHEA:39760"/>
    </physiologicalReaction>
</comment>
<keyword evidence="14 27" id="KW-0408">Iron</keyword>
<dbReference type="InterPro" id="IPR017972">
    <property type="entry name" value="Cyt_P450_CS"/>
</dbReference>
<dbReference type="Pfam" id="PF00067">
    <property type="entry name" value="p450"/>
    <property type="match status" value="1"/>
</dbReference>
<comment type="similarity">
    <text evidence="5 28">Belongs to the cytochrome P450 family.</text>
</comment>
<sequence length="497" mass="56612">MLSAAVQMLDLLDTHVSLVLLLLLLLTYYYSRRPRNLPPGPWSWPVVGSLPSLAWSKNLHLDFMEWQKKYGPVTYFRMGMLDAVVLGGYDTIRQALVKQSDVFSSRPAHLEVLNKISNKKGIVLAPSGPLWKEQRKFALTTLRSFGFGKRSLEVHISEESAALRQEICNMGDKPFHITRLLQKATTNIICSLVFARRFEYDNPQFLQIMQDFDDIAGTNFLTMPENIFPFLTYVLDSGNKAIEVSQRPIDFVRAQIKEHQRTLDPNDIRDFIDAYLLEMKAQDQSETTFTEEQLIQTVTDLFLAGTETTSTTLLWASLLMILNPDIQQKVQEEIDSVLGQGQTPSMSHRDQLPYTQAVLTEVARFATIVPLNVPHTTTEDTTLNGYHIPKQTMVIPSIWSVHHDEKLFPQHDKFDPSRFLDEKGQYKKDDHVMPFSAGPRICLGEQLARMELFLFFTSLMQHFTFKIPKGAPTPSLVGRIAATHAPEPFDIVAVIRD</sequence>
<dbReference type="PROSITE" id="PS00086">
    <property type="entry name" value="CYTOCHROME_P450"/>
    <property type="match status" value="1"/>
</dbReference>
<evidence type="ECO:0000256" key="17">
    <source>
        <dbReference type="ARBA" id="ARBA00023128"/>
    </source>
</evidence>
<evidence type="ECO:0000256" key="14">
    <source>
        <dbReference type="ARBA" id="ARBA00023004"/>
    </source>
</evidence>
<evidence type="ECO:0000256" key="13">
    <source>
        <dbReference type="ARBA" id="ARBA00023002"/>
    </source>
</evidence>
<keyword evidence="13 28" id="KW-0560">Oxidoreductase</keyword>
<comment type="cofactor">
    <cofactor evidence="1 27">
        <name>heme</name>
        <dbReference type="ChEBI" id="CHEBI:30413"/>
    </cofactor>
</comment>
<dbReference type="FunFam" id="1.10.630.10:FF:000017">
    <property type="entry name" value="cytochrome P450 2U1 isoform X1"/>
    <property type="match status" value="1"/>
</dbReference>
<reference evidence="30" key="1">
    <citation type="submission" date="2025-08" db="UniProtKB">
        <authorList>
            <consortium name="RefSeq"/>
        </authorList>
    </citation>
    <scope>IDENTIFICATION</scope>
    <source>
        <tissue evidence="30">Gonad</tissue>
    </source>
</reference>
<keyword evidence="18" id="KW-0472">Membrane</keyword>
<evidence type="ECO:0000256" key="20">
    <source>
        <dbReference type="ARBA" id="ARBA00051320"/>
    </source>
</evidence>
<evidence type="ECO:0000256" key="11">
    <source>
        <dbReference type="ARBA" id="ARBA00022848"/>
    </source>
</evidence>
<dbReference type="SUPFAM" id="SSF48264">
    <property type="entry name" value="Cytochrome P450"/>
    <property type="match status" value="1"/>
</dbReference>
<dbReference type="InterPro" id="IPR050182">
    <property type="entry name" value="Cytochrome_P450_fam2"/>
</dbReference>
<evidence type="ECO:0000256" key="2">
    <source>
        <dbReference type="ARBA" id="ARBA00004154"/>
    </source>
</evidence>
<dbReference type="PANTHER" id="PTHR24300">
    <property type="entry name" value="CYTOCHROME P450 508A4-RELATED"/>
    <property type="match status" value="1"/>
</dbReference>
<dbReference type="PRINTS" id="PR00463">
    <property type="entry name" value="EP450I"/>
</dbReference>
<evidence type="ECO:0000256" key="28">
    <source>
        <dbReference type="RuleBase" id="RU000461"/>
    </source>
</evidence>
<evidence type="ECO:0000256" key="18">
    <source>
        <dbReference type="ARBA" id="ARBA00023136"/>
    </source>
</evidence>
<accession>A0A6P5AXH4</accession>
<dbReference type="AlphaFoldDB" id="A0A6P5AXH4"/>
<evidence type="ECO:0000256" key="10">
    <source>
        <dbReference type="ARBA" id="ARBA00022824"/>
    </source>
</evidence>
<evidence type="ECO:0000256" key="26">
    <source>
        <dbReference type="ARBA" id="ARBA00079181"/>
    </source>
</evidence>
<keyword evidence="15 28" id="KW-0503">Monooxygenase</keyword>
<gene>
    <name evidence="30" type="primary">LOC109487178</name>
</gene>
<dbReference type="GO" id="GO:0102033">
    <property type="term" value="F:long-chain fatty acid omega-hydroxylase activity"/>
    <property type="evidence" value="ECO:0007669"/>
    <property type="project" value="UniProtKB-EC"/>
</dbReference>
<dbReference type="GO" id="GO:0005506">
    <property type="term" value="F:iron ion binding"/>
    <property type="evidence" value="ECO:0007669"/>
    <property type="project" value="InterPro"/>
</dbReference>
<dbReference type="GO" id="GO:0006805">
    <property type="term" value="P:xenobiotic metabolic process"/>
    <property type="evidence" value="ECO:0007669"/>
    <property type="project" value="TreeGrafter"/>
</dbReference>
<dbReference type="InterPro" id="IPR002401">
    <property type="entry name" value="Cyt_P450_E_grp-I"/>
</dbReference>
<keyword evidence="10" id="KW-0256">Endoplasmic reticulum</keyword>
<organism evidence="29 30">
    <name type="scientific">Branchiostoma belcheri</name>
    <name type="common">Amphioxus</name>
    <dbReference type="NCBI Taxonomy" id="7741"/>
    <lineage>
        <taxon>Eukaryota</taxon>
        <taxon>Metazoa</taxon>
        <taxon>Chordata</taxon>
        <taxon>Cephalochordata</taxon>
        <taxon>Leptocardii</taxon>
        <taxon>Amphioxiformes</taxon>
        <taxon>Branchiostomatidae</taxon>
        <taxon>Branchiostoma</taxon>
    </lineage>
</organism>
<keyword evidence="29" id="KW-1185">Reference proteome</keyword>
<evidence type="ECO:0000256" key="23">
    <source>
        <dbReference type="ARBA" id="ARBA00058812"/>
    </source>
</evidence>
<dbReference type="GO" id="GO:0008395">
    <property type="term" value="F:steroid hydroxylase activity"/>
    <property type="evidence" value="ECO:0007669"/>
    <property type="project" value="TreeGrafter"/>
</dbReference>
<evidence type="ECO:0000256" key="6">
    <source>
        <dbReference type="ARBA" id="ARBA00022617"/>
    </source>
</evidence>
<keyword evidence="9" id="KW-0999">Mitochondrion inner membrane</keyword>
<dbReference type="GO" id="GO:0020037">
    <property type="term" value="F:heme binding"/>
    <property type="evidence" value="ECO:0007669"/>
    <property type="project" value="InterPro"/>
</dbReference>
<keyword evidence="17" id="KW-0496">Mitochondrion</keyword>
<evidence type="ECO:0000313" key="29">
    <source>
        <dbReference type="Proteomes" id="UP000515135"/>
    </source>
</evidence>
<evidence type="ECO:0000256" key="22">
    <source>
        <dbReference type="ARBA" id="ARBA00052378"/>
    </source>
</evidence>
<evidence type="ECO:0000256" key="15">
    <source>
        <dbReference type="ARBA" id="ARBA00023033"/>
    </source>
</evidence>
<dbReference type="GO" id="GO:0006629">
    <property type="term" value="P:lipid metabolic process"/>
    <property type="evidence" value="ECO:0007669"/>
    <property type="project" value="UniProtKB-KW"/>
</dbReference>
<evidence type="ECO:0000256" key="4">
    <source>
        <dbReference type="ARBA" id="ARBA00004477"/>
    </source>
</evidence>
<evidence type="ECO:0000256" key="3">
    <source>
        <dbReference type="ARBA" id="ARBA00004448"/>
    </source>
</evidence>
<evidence type="ECO:0000256" key="1">
    <source>
        <dbReference type="ARBA" id="ARBA00001971"/>
    </source>
</evidence>
<evidence type="ECO:0000256" key="12">
    <source>
        <dbReference type="ARBA" id="ARBA00022989"/>
    </source>
</evidence>
<comment type="subcellular location">
    <subcellularLocation>
        <location evidence="4">Endoplasmic reticulum membrane</location>
        <topology evidence="4">Multi-pass membrane protein</topology>
    </subcellularLocation>
    <subcellularLocation>
        <location evidence="2">Microsome membrane</location>
        <topology evidence="2">Multi-pass membrane protein</topology>
    </subcellularLocation>
    <subcellularLocation>
        <location evidence="3">Mitochondrion inner membrane</location>
        <topology evidence="3">Multi-pass membrane protein</topology>
    </subcellularLocation>
</comment>
<dbReference type="OrthoDB" id="2789670at2759"/>
<dbReference type="InterPro" id="IPR001128">
    <property type="entry name" value="Cyt_P450"/>
</dbReference>
<keyword evidence="16" id="KW-0443">Lipid metabolism</keyword>
<evidence type="ECO:0000313" key="30">
    <source>
        <dbReference type="RefSeq" id="XP_019646726.1"/>
    </source>
</evidence>
<keyword evidence="7" id="KW-0812">Transmembrane</keyword>
<dbReference type="InterPro" id="IPR036396">
    <property type="entry name" value="Cyt_P450_sf"/>
</dbReference>
<dbReference type="GO" id="GO:0005743">
    <property type="term" value="C:mitochondrial inner membrane"/>
    <property type="evidence" value="ECO:0007669"/>
    <property type="project" value="UniProtKB-SubCell"/>
</dbReference>